<evidence type="ECO:0000313" key="4">
    <source>
        <dbReference type="EMBL" id="HIU10346.1"/>
    </source>
</evidence>
<dbReference type="NCBIfam" id="TIGR03081">
    <property type="entry name" value="metmalonyl_epim"/>
    <property type="match status" value="1"/>
</dbReference>
<dbReference type="AlphaFoldDB" id="A0A9D1HL62"/>
<comment type="similarity">
    <text evidence="1">Belongs to the methylmalonyl-CoA epimerase family.</text>
</comment>
<keyword evidence="4" id="KW-0413">Isomerase</keyword>
<dbReference type="SUPFAM" id="SSF54593">
    <property type="entry name" value="Glyoxalase/Bleomycin resistance protein/Dihydroxybiphenyl dioxygenase"/>
    <property type="match status" value="1"/>
</dbReference>
<dbReference type="Proteomes" id="UP000824124">
    <property type="component" value="Unassembled WGS sequence"/>
</dbReference>
<dbReference type="InterPro" id="IPR029068">
    <property type="entry name" value="Glyas_Bleomycin-R_OHBP_Dase"/>
</dbReference>
<dbReference type="PROSITE" id="PS51819">
    <property type="entry name" value="VOC"/>
    <property type="match status" value="1"/>
</dbReference>
<dbReference type="GO" id="GO:0046491">
    <property type="term" value="P:L-methylmalonyl-CoA metabolic process"/>
    <property type="evidence" value="ECO:0007669"/>
    <property type="project" value="TreeGrafter"/>
</dbReference>
<dbReference type="EC" id="5.1.99.1" evidence="4"/>
<reference evidence="4" key="2">
    <citation type="journal article" date="2021" name="PeerJ">
        <title>Extensive microbial diversity within the chicken gut microbiome revealed by metagenomics and culture.</title>
        <authorList>
            <person name="Gilroy R."/>
            <person name="Ravi A."/>
            <person name="Getino M."/>
            <person name="Pursley I."/>
            <person name="Horton D.L."/>
            <person name="Alikhan N.F."/>
            <person name="Baker D."/>
            <person name="Gharbi K."/>
            <person name="Hall N."/>
            <person name="Watson M."/>
            <person name="Adriaenssens E.M."/>
            <person name="Foster-Nyarko E."/>
            <person name="Jarju S."/>
            <person name="Secka A."/>
            <person name="Antonio M."/>
            <person name="Oren A."/>
            <person name="Chaudhuri R.R."/>
            <person name="La Ragione R."/>
            <person name="Hildebrand F."/>
            <person name="Pallen M.J."/>
        </authorList>
    </citation>
    <scope>NUCLEOTIDE SEQUENCE</scope>
    <source>
        <strain evidence="4">2830</strain>
    </source>
</reference>
<comment type="caution">
    <text evidence="4">The sequence shown here is derived from an EMBL/GenBank/DDBJ whole genome shotgun (WGS) entry which is preliminary data.</text>
</comment>
<dbReference type="InterPro" id="IPR051785">
    <property type="entry name" value="MMCE/EMCE_epimerase"/>
</dbReference>
<dbReference type="Gene3D" id="3.10.180.10">
    <property type="entry name" value="2,3-Dihydroxybiphenyl 1,2-Dioxygenase, domain 1"/>
    <property type="match status" value="1"/>
</dbReference>
<protein>
    <submittedName>
        <fullName evidence="4">Methylmalonyl-CoA epimerase</fullName>
        <ecNumber evidence="4">5.1.99.1</ecNumber>
    </submittedName>
</protein>
<dbReference type="GO" id="GO:0004493">
    <property type="term" value="F:methylmalonyl-CoA epimerase activity"/>
    <property type="evidence" value="ECO:0007669"/>
    <property type="project" value="UniProtKB-EC"/>
</dbReference>
<dbReference type="Pfam" id="PF13669">
    <property type="entry name" value="Glyoxalase_4"/>
    <property type="match status" value="1"/>
</dbReference>
<proteinExistence type="inferred from homology"/>
<reference evidence="4" key="1">
    <citation type="submission" date="2020-10" db="EMBL/GenBank/DDBJ databases">
        <authorList>
            <person name="Gilroy R."/>
        </authorList>
    </citation>
    <scope>NUCLEOTIDE SEQUENCE</scope>
    <source>
        <strain evidence="4">2830</strain>
    </source>
</reference>
<dbReference type="PANTHER" id="PTHR43048:SF3">
    <property type="entry name" value="METHYLMALONYL-COA EPIMERASE, MITOCHONDRIAL"/>
    <property type="match status" value="1"/>
</dbReference>
<sequence length="135" mass="14812">MFKVERIDHLGVAVTNIDEAMSFWGDALGMKLDFKETVEEQKTTTGFIPCENSWVELLESTTPDGPVGKYIEKNGEGIQHVAFKVDNIDQALADLDAAGVRLIDKTARKGAGGARIAFLHPKATRGILLELCEHE</sequence>
<evidence type="ECO:0000256" key="2">
    <source>
        <dbReference type="ARBA" id="ARBA00022723"/>
    </source>
</evidence>
<evidence type="ECO:0000256" key="1">
    <source>
        <dbReference type="ARBA" id="ARBA00009308"/>
    </source>
</evidence>
<dbReference type="InterPro" id="IPR017515">
    <property type="entry name" value="MeMalonyl-CoA_epimerase"/>
</dbReference>
<feature type="domain" description="VOC" evidence="3">
    <location>
        <begin position="6"/>
        <end position="134"/>
    </location>
</feature>
<dbReference type="EMBL" id="DVMH01000021">
    <property type="protein sequence ID" value="HIU10346.1"/>
    <property type="molecule type" value="Genomic_DNA"/>
</dbReference>
<dbReference type="PANTHER" id="PTHR43048">
    <property type="entry name" value="METHYLMALONYL-COA EPIMERASE"/>
    <property type="match status" value="1"/>
</dbReference>
<dbReference type="CDD" id="cd07249">
    <property type="entry name" value="MMCE"/>
    <property type="match status" value="1"/>
</dbReference>
<name>A0A9D1HL62_9FIRM</name>
<evidence type="ECO:0000259" key="3">
    <source>
        <dbReference type="PROSITE" id="PS51819"/>
    </source>
</evidence>
<keyword evidence="2" id="KW-0479">Metal-binding</keyword>
<accession>A0A9D1HL62</accession>
<organism evidence="4 5">
    <name type="scientific">Candidatus Avidehalobacter gallistercoris</name>
    <dbReference type="NCBI Taxonomy" id="2840694"/>
    <lineage>
        <taxon>Bacteria</taxon>
        <taxon>Bacillati</taxon>
        <taxon>Bacillota</taxon>
        <taxon>Clostridia</taxon>
        <taxon>Eubacteriales</taxon>
        <taxon>Peptococcaceae</taxon>
        <taxon>Peptococcaceae incertae sedis</taxon>
        <taxon>Candidatus Avidehalobacter</taxon>
    </lineage>
</organism>
<gene>
    <name evidence="4" type="primary">mce</name>
    <name evidence="4" type="ORF">IAB00_03750</name>
</gene>
<dbReference type="GO" id="GO:0046872">
    <property type="term" value="F:metal ion binding"/>
    <property type="evidence" value="ECO:0007669"/>
    <property type="project" value="UniProtKB-KW"/>
</dbReference>
<dbReference type="InterPro" id="IPR037523">
    <property type="entry name" value="VOC_core"/>
</dbReference>
<evidence type="ECO:0000313" key="5">
    <source>
        <dbReference type="Proteomes" id="UP000824124"/>
    </source>
</evidence>